<evidence type="ECO:0000313" key="2">
    <source>
        <dbReference type="EMBL" id="CAI9159907.1"/>
    </source>
</evidence>
<reference evidence="2" key="1">
    <citation type="submission" date="2023-04" db="EMBL/GenBank/DDBJ databases">
        <authorList>
            <consortium name="ELIXIR-Norway"/>
        </authorList>
    </citation>
    <scope>NUCLEOTIDE SEQUENCE [LARGE SCALE GENOMIC DNA]</scope>
</reference>
<feature type="region of interest" description="Disordered" evidence="1">
    <location>
        <begin position="1"/>
        <end position="137"/>
    </location>
</feature>
<evidence type="ECO:0000313" key="3">
    <source>
        <dbReference type="Proteomes" id="UP001176941"/>
    </source>
</evidence>
<organism evidence="2 3">
    <name type="scientific">Rangifer tarandus platyrhynchus</name>
    <name type="common">Svalbard reindeer</name>
    <dbReference type="NCBI Taxonomy" id="3082113"/>
    <lineage>
        <taxon>Eukaryota</taxon>
        <taxon>Metazoa</taxon>
        <taxon>Chordata</taxon>
        <taxon>Craniata</taxon>
        <taxon>Vertebrata</taxon>
        <taxon>Euteleostomi</taxon>
        <taxon>Mammalia</taxon>
        <taxon>Eutheria</taxon>
        <taxon>Laurasiatheria</taxon>
        <taxon>Artiodactyla</taxon>
        <taxon>Ruminantia</taxon>
        <taxon>Pecora</taxon>
        <taxon>Cervidae</taxon>
        <taxon>Odocoileinae</taxon>
        <taxon>Rangifer</taxon>
    </lineage>
</organism>
<gene>
    <name evidence="2" type="ORF">MRATA1EN1_LOCUS8869</name>
</gene>
<feature type="compositionally biased region" description="Pro residues" evidence="1">
    <location>
        <begin position="108"/>
        <end position="131"/>
    </location>
</feature>
<keyword evidence="3" id="KW-1185">Reference proteome</keyword>
<protein>
    <submittedName>
        <fullName evidence="2">Uncharacterized protein</fullName>
    </submittedName>
</protein>
<dbReference type="EMBL" id="OX459955">
    <property type="protein sequence ID" value="CAI9159907.1"/>
    <property type="molecule type" value="Genomic_DNA"/>
</dbReference>
<accession>A0ABN8YED7</accession>
<name>A0ABN8YED7_RANTA</name>
<dbReference type="Proteomes" id="UP001176941">
    <property type="component" value="Chromosome 19"/>
</dbReference>
<sequence length="137" mass="14798">MLAANGRQLPLAQALPSVPPFQDPFPQGALSSRRDVPGRSRWAVDATQGDRKEKFKKPSSRRAGGNVSEWAEAQRPQKRHRQRPGGQSAARAEPGARSGHDAARRPGPRPPPARPRPRPRPPTPGSRPPGPARRAAA</sequence>
<proteinExistence type="predicted"/>
<evidence type="ECO:0000256" key="1">
    <source>
        <dbReference type="SAM" id="MobiDB-lite"/>
    </source>
</evidence>